<dbReference type="Proteomes" id="UP000027337">
    <property type="component" value="Unassembled WGS sequence"/>
</dbReference>
<dbReference type="STRING" id="83219.PM02_08065"/>
<keyword evidence="2" id="KW-1185">Reference proteome</keyword>
<evidence type="ECO:0000313" key="2">
    <source>
        <dbReference type="Proteomes" id="UP000027337"/>
    </source>
</evidence>
<dbReference type="AlphaFoldDB" id="A0A061SW45"/>
<accession>A0A061SW45</accession>
<organism evidence="1 2">
    <name type="scientific">Sulfitobacter mediterraneus</name>
    <dbReference type="NCBI Taxonomy" id="83219"/>
    <lineage>
        <taxon>Bacteria</taxon>
        <taxon>Pseudomonadati</taxon>
        <taxon>Pseudomonadota</taxon>
        <taxon>Alphaproteobacteria</taxon>
        <taxon>Rhodobacterales</taxon>
        <taxon>Roseobacteraceae</taxon>
        <taxon>Sulfitobacter</taxon>
    </lineage>
</organism>
<dbReference type="EMBL" id="JEMU01000005">
    <property type="protein sequence ID" value="KAJ03775.1"/>
    <property type="molecule type" value="Genomic_DNA"/>
</dbReference>
<comment type="caution">
    <text evidence="1">The sequence shown here is derived from an EMBL/GenBank/DDBJ whole genome shotgun (WGS) entry which is preliminary data.</text>
</comment>
<gene>
    <name evidence="1" type="ORF">PM02_08065</name>
</gene>
<protein>
    <submittedName>
        <fullName evidence="1">Uncharacterized protein</fullName>
    </submittedName>
</protein>
<name>A0A061SW45_9RHOB</name>
<sequence>MLSLRGILPNSRFRDALCDLFPLVLLSGHPQIEGMQVTVRGSCAGGLRQNETKSHCPALYF</sequence>
<reference evidence="1 2" key="1">
    <citation type="journal article" date="2014" name="Genome Announc.">
        <title>Draft Genome Sequences of Two Isolates of the Roseobacter Group, Sulfitobacter sp. Strains 3SOLIMAR09 and 1FIGIMAR09, from Harbors of Mallorca Island (Mediterranean Sea).</title>
        <authorList>
            <person name="Mas-Llado M."/>
            <person name="Pina-Villalonga J.M."/>
            <person name="Brunet-Galmes I."/>
            <person name="Nogales B."/>
            <person name="Bosch R."/>
        </authorList>
    </citation>
    <scope>NUCLEOTIDE SEQUENCE [LARGE SCALE GENOMIC DNA]</scope>
    <source>
        <strain evidence="1 2">1FIGIMAR09</strain>
    </source>
</reference>
<evidence type="ECO:0000313" key="1">
    <source>
        <dbReference type="EMBL" id="KAJ03775.1"/>
    </source>
</evidence>
<proteinExistence type="predicted"/>